<dbReference type="CDD" id="cd02966">
    <property type="entry name" value="TlpA_like_family"/>
    <property type="match status" value="1"/>
</dbReference>
<dbReference type="InterPro" id="IPR036249">
    <property type="entry name" value="Thioredoxin-like_sf"/>
</dbReference>
<feature type="domain" description="Thioredoxin" evidence="1">
    <location>
        <begin position="47"/>
        <end position="178"/>
    </location>
</feature>
<dbReference type="Gene3D" id="3.40.30.10">
    <property type="entry name" value="Glutaredoxin"/>
    <property type="match status" value="1"/>
</dbReference>
<gene>
    <name evidence="2" type="ORF">SAMN05421869_10526</name>
</gene>
<dbReference type="GO" id="GO:0016853">
    <property type="term" value="F:isomerase activity"/>
    <property type="evidence" value="ECO:0007669"/>
    <property type="project" value="UniProtKB-KW"/>
</dbReference>
<name>A0A1G8JA69_9ACTN</name>
<dbReference type="GO" id="GO:0016209">
    <property type="term" value="F:antioxidant activity"/>
    <property type="evidence" value="ECO:0007669"/>
    <property type="project" value="InterPro"/>
</dbReference>
<evidence type="ECO:0000259" key="1">
    <source>
        <dbReference type="PROSITE" id="PS51352"/>
    </source>
</evidence>
<reference evidence="2 3" key="1">
    <citation type="submission" date="2016-10" db="EMBL/GenBank/DDBJ databases">
        <authorList>
            <person name="de Groot N.N."/>
        </authorList>
    </citation>
    <scope>NUCLEOTIDE SEQUENCE [LARGE SCALE GENOMIC DNA]</scope>
    <source>
        <strain evidence="2 3">CGMCC 4.6533</strain>
    </source>
</reference>
<keyword evidence="2" id="KW-0413">Isomerase</keyword>
<accession>A0A1G8JA69</accession>
<sequence length="178" mass="18825">MAFLVAAVVFVGVLCALDLVLTLAVIRRLRVHTLKLDAISVPTPDLLPDGTAVPDFTATGLDGEVMTGQELRPGVLAFFSTTCRACKEQLPEFLRYLRETDQRPDRVLAVVVGADSPDGLELLDSLRGTATVVREELDGPVGAAFSARIFPTFYLVDENGIIQAGTVAAAGLAAPAMA</sequence>
<proteinExistence type="predicted"/>
<dbReference type="AlphaFoldDB" id="A0A1G8JA69"/>
<organism evidence="2 3">
    <name type="scientific">Nonomuraea jiangxiensis</name>
    <dbReference type="NCBI Taxonomy" id="633440"/>
    <lineage>
        <taxon>Bacteria</taxon>
        <taxon>Bacillati</taxon>
        <taxon>Actinomycetota</taxon>
        <taxon>Actinomycetes</taxon>
        <taxon>Streptosporangiales</taxon>
        <taxon>Streptosporangiaceae</taxon>
        <taxon>Nonomuraea</taxon>
    </lineage>
</organism>
<dbReference type="GO" id="GO:0016491">
    <property type="term" value="F:oxidoreductase activity"/>
    <property type="evidence" value="ECO:0007669"/>
    <property type="project" value="InterPro"/>
</dbReference>
<dbReference type="EMBL" id="FNDJ01000005">
    <property type="protein sequence ID" value="SDI27973.1"/>
    <property type="molecule type" value="Genomic_DNA"/>
</dbReference>
<dbReference type="Pfam" id="PF00578">
    <property type="entry name" value="AhpC-TSA"/>
    <property type="match status" value="1"/>
</dbReference>
<dbReference type="SUPFAM" id="SSF52833">
    <property type="entry name" value="Thioredoxin-like"/>
    <property type="match status" value="1"/>
</dbReference>
<dbReference type="InterPro" id="IPR013766">
    <property type="entry name" value="Thioredoxin_domain"/>
</dbReference>
<keyword evidence="3" id="KW-1185">Reference proteome</keyword>
<dbReference type="Proteomes" id="UP000199202">
    <property type="component" value="Unassembled WGS sequence"/>
</dbReference>
<evidence type="ECO:0000313" key="3">
    <source>
        <dbReference type="Proteomes" id="UP000199202"/>
    </source>
</evidence>
<dbReference type="STRING" id="633440.SAMN05421869_10526"/>
<dbReference type="InterPro" id="IPR000866">
    <property type="entry name" value="AhpC/TSA"/>
</dbReference>
<dbReference type="RefSeq" id="WP_090931076.1">
    <property type="nucleotide sequence ID" value="NZ_FNDJ01000005.1"/>
</dbReference>
<dbReference type="OrthoDB" id="128449at2"/>
<dbReference type="PROSITE" id="PS51352">
    <property type="entry name" value="THIOREDOXIN_2"/>
    <property type="match status" value="1"/>
</dbReference>
<protein>
    <submittedName>
        <fullName evidence="2">Thiol-disulfide isomerase or thioredoxin</fullName>
    </submittedName>
</protein>
<evidence type="ECO:0000313" key="2">
    <source>
        <dbReference type="EMBL" id="SDI27973.1"/>
    </source>
</evidence>